<keyword evidence="1 4" id="KW-0808">Transferase</keyword>
<comment type="similarity">
    <text evidence="4">Belongs to the adenylate kinase family.</text>
</comment>
<dbReference type="Pfam" id="PF00406">
    <property type="entry name" value="ADK"/>
    <property type="match status" value="1"/>
</dbReference>
<protein>
    <recommendedName>
        <fullName evidence="7">Adenylate kinase</fullName>
    </recommendedName>
</protein>
<dbReference type="PANTHER" id="PTHR23359">
    <property type="entry name" value="NUCLEOTIDE KINASE"/>
    <property type="match status" value="1"/>
</dbReference>
<evidence type="ECO:0000256" key="4">
    <source>
        <dbReference type="RuleBase" id="RU003330"/>
    </source>
</evidence>
<dbReference type="PRINTS" id="PR00094">
    <property type="entry name" value="ADENYLTKNASE"/>
</dbReference>
<dbReference type="SUPFAM" id="SSF52540">
    <property type="entry name" value="P-loop containing nucleoside triphosphate hydrolases"/>
    <property type="match status" value="1"/>
</dbReference>
<dbReference type="CDD" id="cd01428">
    <property type="entry name" value="ADK"/>
    <property type="match status" value="1"/>
</dbReference>
<reference evidence="5" key="1">
    <citation type="submission" date="2021-08" db="EMBL/GenBank/DDBJ databases">
        <authorList>
            <person name="Misof B."/>
            <person name="Oliver O."/>
            <person name="Podsiadlowski L."/>
            <person name="Donath A."/>
            <person name="Peters R."/>
            <person name="Mayer C."/>
            <person name="Rust J."/>
            <person name="Gunkel S."/>
            <person name="Lesny P."/>
            <person name="Martin S."/>
            <person name="Oeyen J.P."/>
            <person name="Petersen M."/>
            <person name="Panagiotis P."/>
            <person name="Wilbrandt J."/>
            <person name="Tanja T."/>
        </authorList>
    </citation>
    <scope>NUCLEOTIDE SEQUENCE</scope>
    <source>
        <strain evidence="5">GBR_01_08_01A</strain>
        <tissue evidence="5">Thorax + abdomen</tissue>
    </source>
</reference>
<dbReference type="HAMAP" id="MF_00235">
    <property type="entry name" value="Adenylate_kinase_Adk"/>
    <property type="match status" value="1"/>
</dbReference>
<reference evidence="5" key="2">
    <citation type="journal article" date="2023" name="Commun. Biol.">
        <title>Intrasexual cuticular hydrocarbon dimorphism in a wasp sheds light on hydrocarbon biosynthesis genes in Hymenoptera.</title>
        <authorList>
            <person name="Moris V.C."/>
            <person name="Podsiadlowski L."/>
            <person name="Martin S."/>
            <person name="Oeyen J.P."/>
            <person name="Donath A."/>
            <person name="Petersen M."/>
            <person name="Wilbrandt J."/>
            <person name="Misof B."/>
            <person name="Liedtke D."/>
            <person name="Thamm M."/>
            <person name="Scheiner R."/>
            <person name="Schmitt T."/>
            <person name="Niehuis O."/>
        </authorList>
    </citation>
    <scope>NUCLEOTIDE SEQUENCE</scope>
    <source>
        <strain evidence="5">GBR_01_08_01A</strain>
    </source>
</reference>
<gene>
    <name evidence="5" type="ORF">KPH14_006951</name>
</gene>
<dbReference type="GO" id="GO:0019205">
    <property type="term" value="F:nucleobase-containing compound kinase activity"/>
    <property type="evidence" value="ECO:0007669"/>
    <property type="project" value="InterPro"/>
</dbReference>
<evidence type="ECO:0000256" key="1">
    <source>
        <dbReference type="ARBA" id="ARBA00022679"/>
    </source>
</evidence>
<accession>A0AAD9RRW7</accession>
<dbReference type="EMBL" id="JAIFRP010000026">
    <property type="protein sequence ID" value="KAK2584593.1"/>
    <property type="molecule type" value="Genomic_DNA"/>
</dbReference>
<dbReference type="GO" id="GO:0006139">
    <property type="term" value="P:nucleobase-containing compound metabolic process"/>
    <property type="evidence" value="ECO:0007669"/>
    <property type="project" value="InterPro"/>
</dbReference>
<evidence type="ECO:0008006" key="7">
    <source>
        <dbReference type="Google" id="ProtNLM"/>
    </source>
</evidence>
<dbReference type="Gene3D" id="3.40.50.300">
    <property type="entry name" value="P-loop containing nucleotide triphosphate hydrolases"/>
    <property type="match status" value="1"/>
</dbReference>
<dbReference type="GO" id="GO:0005524">
    <property type="term" value="F:ATP binding"/>
    <property type="evidence" value="ECO:0007669"/>
    <property type="project" value="InterPro"/>
</dbReference>
<evidence type="ECO:0000256" key="3">
    <source>
        <dbReference type="ARBA" id="ARBA00022777"/>
    </source>
</evidence>
<keyword evidence="2" id="KW-0547">Nucleotide-binding</keyword>
<dbReference type="Proteomes" id="UP001258017">
    <property type="component" value="Unassembled WGS sequence"/>
</dbReference>
<evidence type="ECO:0000256" key="2">
    <source>
        <dbReference type="ARBA" id="ARBA00022741"/>
    </source>
</evidence>
<dbReference type="InterPro" id="IPR000850">
    <property type="entry name" value="Adenylat/UMP-CMP_kin"/>
</dbReference>
<organism evidence="5 6">
    <name type="scientific">Odynerus spinipes</name>
    <dbReference type="NCBI Taxonomy" id="1348599"/>
    <lineage>
        <taxon>Eukaryota</taxon>
        <taxon>Metazoa</taxon>
        <taxon>Ecdysozoa</taxon>
        <taxon>Arthropoda</taxon>
        <taxon>Hexapoda</taxon>
        <taxon>Insecta</taxon>
        <taxon>Pterygota</taxon>
        <taxon>Neoptera</taxon>
        <taxon>Endopterygota</taxon>
        <taxon>Hymenoptera</taxon>
        <taxon>Apocrita</taxon>
        <taxon>Aculeata</taxon>
        <taxon>Vespoidea</taxon>
        <taxon>Vespidae</taxon>
        <taxon>Eumeninae</taxon>
        <taxon>Odynerus</taxon>
    </lineage>
</organism>
<keyword evidence="3 4" id="KW-0418">Kinase</keyword>
<keyword evidence="6" id="KW-1185">Reference proteome</keyword>
<dbReference type="InterPro" id="IPR027417">
    <property type="entry name" value="P-loop_NTPase"/>
</dbReference>
<comment type="caution">
    <text evidence="5">The sequence shown here is derived from an EMBL/GenBank/DDBJ whole genome shotgun (WGS) entry which is preliminary data.</text>
</comment>
<sequence length="233" mass="26055">MGNCFRARDPLEEILPRDSGIDASAVKLVNPPIICLIGGPGAGKTTQSKKVTDKFRLVSIIATDILRDEVHTRSVRGVVLARYMSQGRLVPADVLIELIKTKMLANLNTAKGFLLTGFPRDKDQGKLFEKQVKTPDLVIYLSARNSVLRDRVMAKAITITERRDTSYDAVKERIKAFHKATNPILRYYRKKLVVVDAENDEQTVFDDICQAMEKTLNKLAKTQDQSGGHTSRV</sequence>
<proteinExistence type="inferred from homology"/>
<dbReference type="AlphaFoldDB" id="A0AAD9RRW7"/>
<name>A0AAD9RRW7_9HYME</name>
<evidence type="ECO:0000313" key="5">
    <source>
        <dbReference type="EMBL" id="KAK2584593.1"/>
    </source>
</evidence>
<evidence type="ECO:0000313" key="6">
    <source>
        <dbReference type="Proteomes" id="UP001258017"/>
    </source>
</evidence>